<dbReference type="STRING" id="641524.ADICYQ_4454"/>
<reference evidence="1 2" key="1">
    <citation type="journal article" date="2013" name="Genome Announc.">
        <title>Draft Genome Sequence of Cyclobacterium qasimii Strain M12-11BT, Isolated from Arctic Marine Sediment.</title>
        <authorList>
            <person name="Shivaji S."/>
            <person name="Ara S."/>
            <person name="Singh A."/>
            <person name="Kumar Pinnaka A."/>
        </authorList>
    </citation>
    <scope>NUCLEOTIDE SEQUENCE [LARGE SCALE GENOMIC DNA]</scope>
    <source>
        <strain evidence="1 2">M12-11B</strain>
    </source>
</reference>
<dbReference type="EMBL" id="ATNM01000146">
    <property type="protein sequence ID" value="EPR66542.1"/>
    <property type="molecule type" value="Genomic_DNA"/>
</dbReference>
<sequence length="125" mass="14156">MDPEIKVNQMLFGEEIIGSSVMKYAMTTPAGNIKMATMFQRLMSRKIMIALISINPQKNDHKGIGYFSMKNVMAFEKAKILVRIPRNKVSKKLAFTCFQKATMSSLVRSFRAVRSNELILSRSSS</sequence>
<protein>
    <submittedName>
        <fullName evidence="1">Uncharacterized protein</fullName>
    </submittedName>
</protein>
<dbReference type="AlphaFoldDB" id="S7VAE7"/>
<organism evidence="1 2">
    <name type="scientific">Cyclobacterium qasimii M12-11B</name>
    <dbReference type="NCBI Taxonomy" id="641524"/>
    <lineage>
        <taxon>Bacteria</taxon>
        <taxon>Pseudomonadati</taxon>
        <taxon>Bacteroidota</taxon>
        <taxon>Cytophagia</taxon>
        <taxon>Cytophagales</taxon>
        <taxon>Cyclobacteriaceae</taxon>
        <taxon>Cyclobacterium</taxon>
    </lineage>
</organism>
<evidence type="ECO:0000313" key="1">
    <source>
        <dbReference type="EMBL" id="EPR66542.1"/>
    </source>
</evidence>
<gene>
    <name evidence="1" type="ORF">ADICYQ_4454</name>
</gene>
<accession>S7VAE7</accession>
<proteinExistence type="predicted"/>
<comment type="caution">
    <text evidence="1">The sequence shown here is derived from an EMBL/GenBank/DDBJ whole genome shotgun (WGS) entry which is preliminary data.</text>
</comment>
<name>S7VAE7_9BACT</name>
<evidence type="ECO:0000313" key="2">
    <source>
        <dbReference type="Proteomes" id="UP000014974"/>
    </source>
</evidence>
<dbReference type="Proteomes" id="UP000014974">
    <property type="component" value="Unassembled WGS sequence"/>
</dbReference>